<evidence type="ECO:0000256" key="1">
    <source>
        <dbReference type="SAM" id="MobiDB-lite"/>
    </source>
</evidence>
<evidence type="ECO:0000313" key="4">
    <source>
        <dbReference type="Proteomes" id="UP000187455"/>
    </source>
</evidence>
<feature type="compositionally biased region" description="Polar residues" evidence="1">
    <location>
        <begin position="717"/>
        <end position="742"/>
    </location>
</feature>
<dbReference type="InterPro" id="IPR035899">
    <property type="entry name" value="DBL_dom_sf"/>
</dbReference>
<accession>A0A1R0H3Z9</accession>
<gene>
    <name evidence="3" type="ORF">AYI68_g2005</name>
</gene>
<comment type="caution">
    <text evidence="3">The sequence shown here is derived from an EMBL/GenBank/DDBJ whole genome shotgun (WGS) entry which is preliminary data.</text>
</comment>
<feature type="region of interest" description="Disordered" evidence="1">
    <location>
        <begin position="1"/>
        <end position="55"/>
    </location>
</feature>
<feature type="compositionally biased region" description="Pro residues" evidence="1">
    <location>
        <begin position="1"/>
        <end position="18"/>
    </location>
</feature>
<dbReference type="Pfam" id="PF00621">
    <property type="entry name" value="RhoGEF"/>
    <property type="match status" value="1"/>
</dbReference>
<dbReference type="SMART" id="SM00325">
    <property type="entry name" value="RhoGEF"/>
    <property type="match status" value="1"/>
</dbReference>
<organism evidence="3 4">
    <name type="scientific">Smittium mucronatum</name>
    <dbReference type="NCBI Taxonomy" id="133383"/>
    <lineage>
        <taxon>Eukaryota</taxon>
        <taxon>Fungi</taxon>
        <taxon>Fungi incertae sedis</taxon>
        <taxon>Zoopagomycota</taxon>
        <taxon>Kickxellomycotina</taxon>
        <taxon>Harpellomycetes</taxon>
        <taxon>Harpellales</taxon>
        <taxon>Legeriomycetaceae</taxon>
        <taxon>Smittium</taxon>
    </lineage>
</organism>
<dbReference type="InterPro" id="IPR000219">
    <property type="entry name" value="DH_dom"/>
</dbReference>
<feature type="region of interest" description="Disordered" evidence="1">
    <location>
        <begin position="634"/>
        <end position="653"/>
    </location>
</feature>
<protein>
    <submittedName>
        <fullName evidence="3">Rho guanine nucleotide exchange factor 9</fullName>
    </submittedName>
</protein>
<name>A0A1R0H3Z9_9FUNG</name>
<dbReference type="Gene3D" id="1.20.900.10">
    <property type="entry name" value="Dbl homology (DH) domain"/>
    <property type="match status" value="1"/>
</dbReference>
<feature type="compositionally biased region" description="Polar residues" evidence="1">
    <location>
        <begin position="361"/>
        <end position="370"/>
    </location>
</feature>
<keyword evidence="4" id="KW-1185">Reference proteome</keyword>
<feature type="compositionally biased region" description="Polar residues" evidence="1">
    <location>
        <begin position="951"/>
        <end position="975"/>
    </location>
</feature>
<dbReference type="EMBL" id="LSSL01000727">
    <property type="protein sequence ID" value="OLY83851.1"/>
    <property type="molecule type" value="Genomic_DNA"/>
</dbReference>
<reference evidence="3 4" key="1">
    <citation type="journal article" date="2016" name="Mol. Biol. Evol.">
        <title>Genome-Wide Survey of Gut Fungi (Harpellales) Reveals the First Horizontally Transferred Ubiquitin Gene from a Mosquito Host.</title>
        <authorList>
            <person name="Wang Y."/>
            <person name="White M.M."/>
            <person name="Kvist S."/>
            <person name="Moncalvo J.M."/>
        </authorList>
    </citation>
    <scope>NUCLEOTIDE SEQUENCE [LARGE SCALE GENOMIC DNA]</scope>
    <source>
        <strain evidence="3 4">ALG-7-W6</strain>
    </source>
</reference>
<dbReference type="GO" id="GO:0005829">
    <property type="term" value="C:cytosol"/>
    <property type="evidence" value="ECO:0007669"/>
    <property type="project" value="TreeGrafter"/>
</dbReference>
<feature type="compositionally biased region" description="Basic and acidic residues" evidence="1">
    <location>
        <begin position="35"/>
        <end position="55"/>
    </location>
</feature>
<proteinExistence type="predicted"/>
<feature type="region of interest" description="Disordered" evidence="1">
    <location>
        <begin position="946"/>
        <end position="975"/>
    </location>
</feature>
<feature type="region of interest" description="Disordered" evidence="1">
    <location>
        <begin position="714"/>
        <end position="742"/>
    </location>
</feature>
<dbReference type="InterPro" id="IPR053086">
    <property type="entry name" value="RhoGEF_domain"/>
</dbReference>
<feature type="domain" description="DH" evidence="2">
    <location>
        <begin position="401"/>
        <end position="594"/>
    </location>
</feature>
<evidence type="ECO:0000313" key="3">
    <source>
        <dbReference type="EMBL" id="OLY83851.1"/>
    </source>
</evidence>
<feature type="region of interest" description="Disordered" evidence="1">
    <location>
        <begin position="289"/>
        <end position="316"/>
    </location>
</feature>
<sequence length="1787" mass="202049">MYSSAPFPPPTPSFPPPSEAHFSQQKPSKPASKSSEFKRTRTLIRKETKSSKDDPNSTITKNFIAYDQSLGPICISLSSDPLLQNPKLLIFGIKGYHTVNVSKKNIPDLSLFLSKSSLSINDCNVKSIFKLGLLQYLSFISFKKLNYLSYSSNLILSNLSPISNTFTMSNPEISQPNSSATFPFLNSSTSYVDDESISDFLKINLLGINIDNVFSSMKEVVDPNFSNIIKNSDPNLVKKNVYIDVIVLGHEPLPLDSYPIYLSLFEKMHNPFRPDIIQSISHKSLGKSLSTYHQNASPNNSNRLLSTTPSNKSDSIKKNTVKKYISPIKSIAQRKSVAGGYFLSESPIPQRRKSERDSLTSDKSISQKKSTAGEYLSFETPVPQKRKSARESLTSDKSITQRGNVIKELISSEESYLSKLDFLRQKYQLPLLKSANSRDNNWNHAYAMRVIFGNLFQILEVNRNFFIDLKSQYNSFVPSKNNVFQVGKICNFHFSNFLVYERYISGYLRAIKMSNSLSKKSHYYASFLENVRANNTFEKLDINGLLIFPAQRIPRYALLIKQLLKTTSPDSQEYLDLVESLSKINSIGNLEHDPYSSPLLPLTSRLNKSKSTYRSSSRTSLSLSANKSLNDLKLANLNSTPPPPLPTNSITSDQFAQSSIHEKLLENYTKKSINQSFTELYKLCSSIEGCPSSLISSKRVLIAIINASESSIIPRTNGISQPSKDPSAPNVSSKPENSSGSLNRISQYLFNEPKSPPRQEQYIHYNYLDFPYEPNPSWSHLNPKPDEKQKVSIVVFSDSIMIVKNNYGVDIASIFDPLSSKSNTSIVIDDGSVTDNEPDNVKKLGFFQTWIHFNQIQMLSNALDYNPLSFILHKKSEKLNLLQNLRFGKSFYPQTLYDTFNISKELINHKFNPKNSFSTSRESLAIRRLKLWKMYESLLSNTLNGDKKNPLNLSQNSSFSNEQNHSSQNPDQFSSKSDIINIDPLLGPLLRSKSHELAGEYTGINNPKIIPRFENKGAESFENSNFKNFTQRFKLDDYWYPSGLHRFVASNKTEYKKLVVAFQLVDILEEQKSAENCESESDDIFVAESRTGSVFYSLQNDKFRRLVVVRNNQNWTFRFWKWDDFKTSCKENSRPNPDSSIVINISGTGNEKSTQTLVEGFSSKTLSAISDIEKSELMPTFSTWISLLEEGDSGSREGNIQFKISKRPYLRRSRNKSLIEKFDFSGGSYPTHPHLSNNGANVPFKEKSIDELSSIIAKNLDRYMIDQKANHPLSCVQSFGYCQSYISEIFKGIDNMAMKKPNKSIFSIYQPTSDGILGTGSRSFYSLKEKGFEPNRTECFIGTKNCQKSSVMRAKTNSFMPKNKSAEPIQLITHEISKGSESVKPIDNLANNEFGKEVENGLEEVIQIISRFKLDNRYNQKFDFVTKSAQNLRDDPINGKIFNIVKEIIEKIGTKNEQPKHRVPIFVISGSTTFNDIFGHDSSGQNLSPAFGTKSRIKIQGRKISIKTSRELQKYDCEPILSIGIKEFLDEETVGATDIELSVISICSMLILSTYLAFEKEFAANRSGVITASMKDYICSSRKKLFTKRITKSFSNGYIKELDLNTDSFNTKQSPINFDQSISVSDLMNRSAFEIGADDKFILSNVRSRAIRMIRSSASIPERFYNGPISNVDSDQPHVELTFKEPDVTSQEGLSVTSTSKPDEKCKCVNDNSSEDLSTVRHDSSCEFADNAVVGVFEFLEQTKTWRDSDVFNCVGNSNFEEKSLEFETEEFDGRRSVFDDSDYVFV</sequence>
<feature type="region of interest" description="Disordered" evidence="1">
    <location>
        <begin position="348"/>
        <end position="396"/>
    </location>
</feature>
<dbReference type="GO" id="GO:0005085">
    <property type="term" value="F:guanyl-nucleotide exchange factor activity"/>
    <property type="evidence" value="ECO:0007669"/>
    <property type="project" value="InterPro"/>
</dbReference>
<feature type="compositionally biased region" description="Low complexity" evidence="1">
    <location>
        <begin position="23"/>
        <end position="34"/>
    </location>
</feature>
<dbReference type="OrthoDB" id="660555at2759"/>
<dbReference type="CDD" id="cd00160">
    <property type="entry name" value="RhoGEF"/>
    <property type="match status" value="1"/>
</dbReference>
<dbReference type="PANTHER" id="PTHR45834:SF3">
    <property type="entry name" value="RHO GUANINE NUCLEOTIDE EXCHANGE FACTOR 3, ISOFORM L"/>
    <property type="match status" value="1"/>
</dbReference>
<feature type="compositionally biased region" description="Polar residues" evidence="1">
    <location>
        <begin position="289"/>
        <end position="313"/>
    </location>
</feature>
<dbReference type="PANTHER" id="PTHR45834">
    <property type="entry name" value="RHO GUANINE NUCLEOTIDE EXCHANGE FACTOR 9-RELATED"/>
    <property type="match status" value="1"/>
</dbReference>
<evidence type="ECO:0000259" key="2">
    <source>
        <dbReference type="PROSITE" id="PS50010"/>
    </source>
</evidence>
<dbReference type="SUPFAM" id="SSF48065">
    <property type="entry name" value="DBL homology domain (DH-domain)"/>
    <property type="match status" value="1"/>
</dbReference>
<dbReference type="Proteomes" id="UP000187455">
    <property type="component" value="Unassembled WGS sequence"/>
</dbReference>
<dbReference type="STRING" id="133383.A0A1R0H3Z9"/>
<dbReference type="PROSITE" id="PS50010">
    <property type="entry name" value="DH_2"/>
    <property type="match status" value="1"/>
</dbReference>